<organism evidence="1 2">
    <name type="scientific">Turneriella parva (strain ATCC BAA-1111 / DSM 21527 / NCTC 11395 / H)</name>
    <name type="common">Leptospira parva</name>
    <dbReference type="NCBI Taxonomy" id="869212"/>
    <lineage>
        <taxon>Bacteria</taxon>
        <taxon>Pseudomonadati</taxon>
        <taxon>Spirochaetota</taxon>
        <taxon>Spirochaetia</taxon>
        <taxon>Leptospirales</taxon>
        <taxon>Leptospiraceae</taxon>
        <taxon>Turneriella</taxon>
    </lineage>
</organism>
<protein>
    <recommendedName>
        <fullName evidence="3">Lipoprotein</fullName>
    </recommendedName>
</protein>
<proteinExistence type="predicted"/>
<sequence>MKFKPVLVCLALSACSGRVPTFSLQGYYFIGASDEKNAVAENGRLMQAVSEIVLAIYEKQPAKLMQYVHAQEGAIIDAKAFVTQAQVGQALEDENSMLYRVLWDDAYWKKTSPEETIRSYRTLFGKAGEIRVGLFYYSATECEARLDFKGRPPMGIMANLVLRKRGERWYMMNFF</sequence>
<dbReference type="RefSeq" id="WP_014801838.1">
    <property type="nucleotide sequence ID" value="NC_018020.1"/>
</dbReference>
<evidence type="ECO:0008006" key="3">
    <source>
        <dbReference type="Google" id="ProtNLM"/>
    </source>
</evidence>
<gene>
    <name evidence="1" type="ordered locus">Turpa_0668</name>
</gene>
<dbReference type="Proteomes" id="UP000006048">
    <property type="component" value="Chromosome"/>
</dbReference>
<dbReference type="PROSITE" id="PS51257">
    <property type="entry name" value="PROKAR_LIPOPROTEIN"/>
    <property type="match status" value="1"/>
</dbReference>
<dbReference type="STRING" id="869212.Turpa_0668"/>
<name>I4B213_TURPD</name>
<dbReference type="EMBL" id="CP002959">
    <property type="protein sequence ID" value="AFM11320.1"/>
    <property type="molecule type" value="Genomic_DNA"/>
</dbReference>
<dbReference type="AlphaFoldDB" id="I4B213"/>
<dbReference type="HOGENOM" id="CLU_1531879_0_0_12"/>
<reference evidence="1 2" key="1">
    <citation type="submission" date="2012-06" db="EMBL/GenBank/DDBJ databases">
        <title>The complete chromosome of genome of Turneriella parva DSM 21527.</title>
        <authorList>
            <consortium name="US DOE Joint Genome Institute (JGI-PGF)"/>
            <person name="Lucas S."/>
            <person name="Han J."/>
            <person name="Lapidus A."/>
            <person name="Bruce D."/>
            <person name="Goodwin L."/>
            <person name="Pitluck S."/>
            <person name="Peters L."/>
            <person name="Kyrpides N."/>
            <person name="Mavromatis K."/>
            <person name="Ivanova N."/>
            <person name="Mikhailova N."/>
            <person name="Chertkov O."/>
            <person name="Detter J.C."/>
            <person name="Tapia R."/>
            <person name="Han C."/>
            <person name="Land M."/>
            <person name="Hauser L."/>
            <person name="Markowitz V."/>
            <person name="Cheng J.-F."/>
            <person name="Hugenholtz P."/>
            <person name="Woyke T."/>
            <person name="Wu D."/>
            <person name="Gronow S."/>
            <person name="Wellnitz S."/>
            <person name="Brambilla E."/>
            <person name="Klenk H.-P."/>
            <person name="Eisen J.A."/>
        </authorList>
    </citation>
    <scope>NUCLEOTIDE SEQUENCE [LARGE SCALE GENOMIC DNA]</scope>
    <source>
        <strain evidence="2">ATCC BAA-1111 / DSM 21527 / NCTC 11395 / H</strain>
    </source>
</reference>
<keyword evidence="2" id="KW-1185">Reference proteome</keyword>
<evidence type="ECO:0000313" key="1">
    <source>
        <dbReference type="EMBL" id="AFM11320.1"/>
    </source>
</evidence>
<evidence type="ECO:0000313" key="2">
    <source>
        <dbReference type="Proteomes" id="UP000006048"/>
    </source>
</evidence>
<dbReference type="KEGG" id="tpx:Turpa_0668"/>
<accession>I4B213</accession>